<evidence type="ECO:0000256" key="5">
    <source>
        <dbReference type="HAMAP-Rule" id="MF_02126"/>
    </source>
</evidence>
<dbReference type="PANTHER" id="PTHR18895:SF74">
    <property type="entry name" value="MTRF1L RELEASE FACTOR GLUTAMINE METHYLTRANSFERASE"/>
    <property type="match status" value="1"/>
</dbReference>
<dbReference type="InterPro" id="IPR029063">
    <property type="entry name" value="SAM-dependent_MTases_sf"/>
</dbReference>
<dbReference type="PANTHER" id="PTHR18895">
    <property type="entry name" value="HEMK METHYLTRANSFERASE"/>
    <property type="match status" value="1"/>
</dbReference>
<gene>
    <name evidence="5" type="primary">prmC</name>
    <name evidence="8" type="ORF">SAMN02910429_00897</name>
</gene>
<keyword evidence="2 5" id="KW-0808">Transferase</keyword>
<comment type="caution">
    <text evidence="5">Lacks conserved residue(s) required for the propagation of feature annotation.</text>
</comment>
<keyword evidence="3 5" id="KW-0949">S-adenosyl-L-methionine</keyword>
<dbReference type="Gene3D" id="3.40.50.150">
    <property type="entry name" value="Vaccinia Virus protein VP39"/>
    <property type="match status" value="1"/>
</dbReference>
<name>A0A1H9RIC8_9FIRM</name>
<dbReference type="Pfam" id="PF05175">
    <property type="entry name" value="MTS"/>
    <property type="match status" value="1"/>
</dbReference>
<dbReference type="PROSITE" id="PS00092">
    <property type="entry name" value="N6_MTASE"/>
    <property type="match status" value="1"/>
</dbReference>
<dbReference type="EMBL" id="FOGW01000008">
    <property type="protein sequence ID" value="SER72397.1"/>
    <property type="molecule type" value="Genomic_DNA"/>
</dbReference>
<dbReference type="GO" id="GO:0032259">
    <property type="term" value="P:methylation"/>
    <property type="evidence" value="ECO:0007669"/>
    <property type="project" value="UniProtKB-KW"/>
</dbReference>
<dbReference type="CDD" id="cd02440">
    <property type="entry name" value="AdoMet_MTases"/>
    <property type="match status" value="1"/>
</dbReference>
<dbReference type="EC" id="2.1.1.297" evidence="5"/>
<sequence>MTYREVLESGTKLLAEAGITDAKNDAWLLLEMVCKIDRNYYYLHMLDDVLPEYAREYDFVISKRAERVPLQYITGEQEFYGLNFKVNSSVLIPRQDTETLVEEALKIIKPNMSVLDMCTGSGCILISILKNTKDVRGLGVDISKNAINLAKENAKLNNVVAEFETSDLFENIKDKFDVIVSNPPYIRTEEIQNLMPEVAMFEPIGALDGKEDGLYFYQKIVRHSKDFLNHKGYLIFEIGYDQGKSLDLLMNQADFKNVQVIKDLAGNDRVVIGQLE</sequence>
<comment type="similarity">
    <text evidence="5">Belongs to the protein N5-glutamine methyltransferase family. PrmC subfamily.</text>
</comment>
<protein>
    <recommendedName>
        <fullName evidence="5">Release factor glutamine methyltransferase</fullName>
        <shortName evidence="5">RF MTase</shortName>
        <ecNumber evidence="5">2.1.1.297</ecNumber>
    </recommendedName>
    <alternativeName>
        <fullName evidence="5">N5-glutamine methyltransferase PrmC</fullName>
    </alternativeName>
    <alternativeName>
        <fullName evidence="5">Protein-(glutamine-N5) MTase PrmC</fullName>
    </alternativeName>
    <alternativeName>
        <fullName evidence="5">Protein-glutamine N-methyltransferase PrmC</fullName>
    </alternativeName>
</protein>
<reference evidence="9" key="1">
    <citation type="submission" date="2016-10" db="EMBL/GenBank/DDBJ databases">
        <authorList>
            <person name="Varghese N."/>
            <person name="Submissions S."/>
        </authorList>
    </citation>
    <scope>NUCLEOTIDE SEQUENCE [LARGE SCALE GENOMIC DNA]</scope>
    <source>
        <strain evidence="9">S1b</strain>
    </source>
</reference>
<evidence type="ECO:0000313" key="8">
    <source>
        <dbReference type="EMBL" id="SER72397.1"/>
    </source>
</evidence>
<dbReference type="NCBIfam" id="TIGR03534">
    <property type="entry name" value="RF_mod_PrmC"/>
    <property type="match status" value="1"/>
</dbReference>
<evidence type="ECO:0000313" key="9">
    <source>
        <dbReference type="Proteomes" id="UP000182471"/>
    </source>
</evidence>
<accession>A0A1H9RIC8</accession>
<feature type="domain" description="Release factor glutamine methyltransferase N-terminal" evidence="7">
    <location>
        <begin position="5"/>
        <end position="75"/>
    </location>
</feature>
<keyword evidence="9" id="KW-1185">Reference proteome</keyword>
<evidence type="ECO:0000256" key="1">
    <source>
        <dbReference type="ARBA" id="ARBA00022603"/>
    </source>
</evidence>
<feature type="domain" description="Methyltransferase small" evidence="6">
    <location>
        <begin position="110"/>
        <end position="190"/>
    </location>
</feature>
<dbReference type="Pfam" id="PF17827">
    <property type="entry name" value="PrmC_N"/>
    <property type="match status" value="1"/>
</dbReference>
<dbReference type="InterPro" id="IPR050320">
    <property type="entry name" value="N5-glutamine_MTase"/>
</dbReference>
<feature type="binding site" evidence="5">
    <location>
        <position position="182"/>
    </location>
    <ligand>
        <name>S-adenosyl-L-methionine</name>
        <dbReference type="ChEBI" id="CHEBI:59789"/>
    </ligand>
</feature>
<dbReference type="SUPFAM" id="SSF53335">
    <property type="entry name" value="S-adenosyl-L-methionine-dependent methyltransferases"/>
    <property type="match status" value="1"/>
</dbReference>
<evidence type="ECO:0000256" key="2">
    <source>
        <dbReference type="ARBA" id="ARBA00022679"/>
    </source>
</evidence>
<comment type="function">
    <text evidence="5">Methylates the class 1 translation termination release factors RF1/PrfA and RF2/PrfB on the glutamine residue of the universally conserved GGQ motif.</text>
</comment>
<organism evidence="8 9">
    <name type="scientific">Lachnobacterium bovis</name>
    <dbReference type="NCBI Taxonomy" id="140626"/>
    <lineage>
        <taxon>Bacteria</taxon>
        <taxon>Bacillati</taxon>
        <taxon>Bacillota</taxon>
        <taxon>Clostridia</taxon>
        <taxon>Lachnospirales</taxon>
        <taxon>Lachnospiraceae</taxon>
        <taxon>Lachnobacterium</taxon>
    </lineage>
</organism>
<dbReference type="AlphaFoldDB" id="A0A1H9RIC8"/>
<evidence type="ECO:0000259" key="6">
    <source>
        <dbReference type="Pfam" id="PF05175"/>
    </source>
</evidence>
<dbReference type="HAMAP" id="MF_02126">
    <property type="entry name" value="RF_methyltr_PrmC"/>
    <property type="match status" value="1"/>
</dbReference>
<dbReference type="InterPro" id="IPR004556">
    <property type="entry name" value="HemK-like"/>
</dbReference>
<dbReference type="RefSeq" id="WP_074730477.1">
    <property type="nucleotide sequence ID" value="NZ_FOGW01000008.1"/>
</dbReference>
<evidence type="ECO:0000259" key="7">
    <source>
        <dbReference type="Pfam" id="PF17827"/>
    </source>
</evidence>
<dbReference type="GO" id="GO:0003676">
    <property type="term" value="F:nucleic acid binding"/>
    <property type="evidence" value="ECO:0007669"/>
    <property type="project" value="InterPro"/>
</dbReference>
<dbReference type="InterPro" id="IPR002052">
    <property type="entry name" value="DNA_methylase_N6_adenine_CS"/>
</dbReference>
<dbReference type="Gene3D" id="1.10.8.10">
    <property type="entry name" value="DNA helicase RuvA subunit, C-terminal domain"/>
    <property type="match status" value="1"/>
</dbReference>
<dbReference type="InterPro" id="IPR040758">
    <property type="entry name" value="PrmC_N"/>
</dbReference>
<dbReference type="GO" id="GO:0102559">
    <property type="term" value="F:peptide chain release factor N(5)-glutamine methyltransferase activity"/>
    <property type="evidence" value="ECO:0007669"/>
    <property type="project" value="UniProtKB-EC"/>
</dbReference>
<feature type="binding site" evidence="5">
    <location>
        <position position="141"/>
    </location>
    <ligand>
        <name>S-adenosyl-L-methionine</name>
        <dbReference type="ChEBI" id="CHEBI:59789"/>
    </ligand>
</feature>
<evidence type="ECO:0000256" key="3">
    <source>
        <dbReference type="ARBA" id="ARBA00022691"/>
    </source>
</evidence>
<comment type="catalytic activity">
    <reaction evidence="4 5">
        <text>L-glutaminyl-[peptide chain release factor] + S-adenosyl-L-methionine = N(5)-methyl-L-glutaminyl-[peptide chain release factor] + S-adenosyl-L-homocysteine + H(+)</text>
        <dbReference type="Rhea" id="RHEA:42896"/>
        <dbReference type="Rhea" id="RHEA-COMP:10271"/>
        <dbReference type="Rhea" id="RHEA-COMP:10272"/>
        <dbReference type="ChEBI" id="CHEBI:15378"/>
        <dbReference type="ChEBI" id="CHEBI:30011"/>
        <dbReference type="ChEBI" id="CHEBI:57856"/>
        <dbReference type="ChEBI" id="CHEBI:59789"/>
        <dbReference type="ChEBI" id="CHEBI:61891"/>
        <dbReference type="EC" id="2.1.1.297"/>
    </reaction>
</comment>
<proteinExistence type="inferred from homology"/>
<keyword evidence="1 5" id="KW-0489">Methyltransferase</keyword>
<dbReference type="InterPro" id="IPR007848">
    <property type="entry name" value="Small_mtfrase_dom"/>
</dbReference>
<dbReference type="Proteomes" id="UP000182471">
    <property type="component" value="Unassembled WGS sequence"/>
</dbReference>
<evidence type="ECO:0000256" key="4">
    <source>
        <dbReference type="ARBA" id="ARBA00048391"/>
    </source>
</evidence>
<dbReference type="NCBIfam" id="TIGR00536">
    <property type="entry name" value="hemK_fam"/>
    <property type="match status" value="1"/>
</dbReference>
<feature type="binding site" evidence="5">
    <location>
        <begin position="182"/>
        <end position="185"/>
    </location>
    <ligand>
        <name>substrate</name>
    </ligand>
</feature>
<dbReference type="InterPro" id="IPR019874">
    <property type="entry name" value="RF_methyltr_PrmC"/>
</dbReference>